<reference evidence="2" key="1">
    <citation type="submission" date="2022-06" db="EMBL/GenBank/DDBJ databases">
        <title>A novel DMS-producing enzyme.</title>
        <authorList>
            <person name="Zhang Y."/>
        </authorList>
    </citation>
    <scope>NUCLEOTIDE SEQUENCE</scope>
    <source>
        <strain evidence="2">RT37</strain>
    </source>
</reference>
<dbReference type="EMBL" id="CP098827">
    <property type="protein sequence ID" value="XBO70251.1"/>
    <property type="molecule type" value="Genomic_DNA"/>
</dbReference>
<gene>
    <name evidence="2" type="ORF">NFG58_16740</name>
</gene>
<organism evidence="2">
    <name type="scientific">Halomonas sp. RT37</name>
    <dbReference type="NCBI Taxonomy" id="2950872"/>
    <lineage>
        <taxon>Bacteria</taxon>
        <taxon>Pseudomonadati</taxon>
        <taxon>Pseudomonadota</taxon>
        <taxon>Gammaproteobacteria</taxon>
        <taxon>Oceanospirillales</taxon>
        <taxon>Halomonadaceae</taxon>
        <taxon>Halomonas</taxon>
    </lineage>
</organism>
<keyword evidence="1" id="KW-0732">Signal</keyword>
<feature type="chain" id="PRO_5043380674" evidence="1">
    <location>
        <begin position="19"/>
        <end position="221"/>
    </location>
</feature>
<dbReference type="AlphaFoldDB" id="A0AAU7KF01"/>
<evidence type="ECO:0000256" key="1">
    <source>
        <dbReference type="SAM" id="SignalP"/>
    </source>
</evidence>
<proteinExistence type="predicted"/>
<name>A0AAU7KF01_9GAMM</name>
<sequence>MRRLLAACLLCVSASALADGQATLVDGSGDPESAVTARWIGDQLRLDFPRHAAKGYLLLRDGKGHVVTNFGGQTVVLGIRDVQSIAGQLGGQDLSDLGSYQAQQVLSLEPVGTRESVAGIEGEVYRLDWITQEGDRREDELVLSQRPEVIELLRVVDRYQSILSGQPDPVAARLEQQGLGLLRFGDKFQVASLTATSPDPAVLALPSQSGNVGELLRSVIQ</sequence>
<evidence type="ECO:0000313" key="2">
    <source>
        <dbReference type="EMBL" id="XBO70251.1"/>
    </source>
</evidence>
<accession>A0AAU7KF01</accession>
<dbReference type="RefSeq" id="WP_348827014.1">
    <property type="nucleotide sequence ID" value="NZ_CP098827.1"/>
</dbReference>
<protein>
    <submittedName>
        <fullName evidence="2">Uncharacterized protein</fullName>
    </submittedName>
</protein>
<feature type="signal peptide" evidence="1">
    <location>
        <begin position="1"/>
        <end position="18"/>
    </location>
</feature>